<dbReference type="EMBL" id="CDSC02000392">
    <property type="protein sequence ID" value="SEH98036.1"/>
    <property type="molecule type" value="Genomic_DNA"/>
</dbReference>
<gene>
    <name evidence="1" type="ORF">BAZSYMA_ACONTIG126469_0</name>
</gene>
<organism evidence="1 2">
    <name type="scientific">Bathymodiolus azoricus thioautotrophic gill symbiont</name>
    <dbReference type="NCBI Taxonomy" id="235205"/>
    <lineage>
        <taxon>Bacteria</taxon>
        <taxon>Pseudomonadati</taxon>
        <taxon>Pseudomonadota</taxon>
        <taxon>Gammaproteobacteria</taxon>
        <taxon>sulfur-oxidizing symbionts</taxon>
    </lineage>
</organism>
<evidence type="ECO:0000313" key="2">
    <source>
        <dbReference type="Proteomes" id="UP000198988"/>
    </source>
</evidence>
<accession>A0A1H6MFR6</accession>
<sequence>MKIILVGCKMLSLKIGLVCRKFLNLMSNYLIITNNVLT</sequence>
<reference evidence="2" key="1">
    <citation type="submission" date="2016-06" db="EMBL/GenBank/DDBJ databases">
        <authorList>
            <person name="Petersen J."/>
            <person name="Sayavedra L."/>
        </authorList>
    </citation>
    <scope>NUCLEOTIDE SEQUENCE [LARGE SCALE GENOMIC DNA]</scope>
    <source>
        <strain evidence="2">BazSymA</strain>
    </source>
</reference>
<dbReference type="AlphaFoldDB" id="A0A1H6MFR6"/>
<dbReference type="Proteomes" id="UP000198988">
    <property type="component" value="Unassembled WGS sequence"/>
</dbReference>
<name>A0A1H6MFR6_9GAMM</name>
<evidence type="ECO:0000313" key="1">
    <source>
        <dbReference type="EMBL" id="SEH98036.1"/>
    </source>
</evidence>
<proteinExistence type="predicted"/>
<protein>
    <submittedName>
        <fullName evidence="1">Uncharacterized protein</fullName>
    </submittedName>
</protein>